<comment type="caution">
    <text evidence="1">The sequence shown here is derived from an EMBL/GenBank/DDBJ whole genome shotgun (WGS) entry which is preliminary data.</text>
</comment>
<dbReference type="InterPro" id="IPR046152">
    <property type="entry name" value="DUF6154"/>
</dbReference>
<proteinExistence type="predicted"/>
<dbReference type="RefSeq" id="WP_101178639.1">
    <property type="nucleotide sequence ID" value="NZ_PISE01000045.1"/>
</dbReference>
<organism evidence="1 2">
    <name type="scientific">Niallia nealsonii</name>
    <dbReference type="NCBI Taxonomy" id="115979"/>
    <lineage>
        <taxon>Bacteria</taxon>
        <taxon>Bacillati</taxon>
        <taxon>Bacillota</taxon>
        <taxon>Bacilli</taxon>
        <taxon>Bacillales</taxon>
        <taxon>Bacillaceae</taxon>
        <taxon>Niallia</taxon>
    </lineage>
</organism>
<keyword evidence="2" id="KW-1185">Reference proteome</keyword>
<name>A0A2N0YYB2_9BACI</name>
<gene>
    <name evidence="1" type="ORF">CWS01_18255</name>
</gene>
<dbReference type="Pfam" id="PF19651">
    <property type="entry name" value="DUF6154"/>
    <property type="match status" value="1"/>
</dbReference>
<protein>
    <submittedName>
        <fullName evidence="1">Uncharacterized protein</fullName>
    </submittedName>
</protein>
<accession>A0A2N0YYB2</accession>
<dbReference type="EMBL" id="PISE01000045">
    <property type="protein sequence ID" value="PKG22242.1"/>
    <property type="molecule type" value="Genomic_DNA"/>
</dbReference>
<sequence length="85" mass="10199">MKLVDELYNLYKNKLTGDEEDIDMLAFAFLEEMSKEDLLHIIQELNEQELYDLMGLYLIESLKGKFAKDDYRRQDNHVFSPRNLH</sequence>
<reference evidence="1 2" key="1">
    <citation type="journal article" date="2003" name="Int. J. Syst. Evol. Microbiol.">
        <title>Bacillus nealsonii sp. nov., isolated from a spacecraft-assembly facility, whose spores are gamma-radiation resistant.</title>
        <authorList>
            <person name="Venkateswaran K."/>
            <person name="Kempf M."/>
            <person name="Chen F."/>
            <person name="Satomi M."/>
            <person name="Nicholson W."/>
            <person name="Kern R."/>
        </authorList>
    </citation>
    <scope>NUCLEOTIDE SEQUENCE [LARGE SCALE GENOMIC DNA]</scope>
    <source>
        <strain evidence="1 2">FO-92</strain>
    </source>
</reference>
<dbReference type="OrthoDB" id="2381948at2"/>
<dbReference type="Proteomes" id="UP000233375">
    <property type="component" value="Unassembled WGS sequence"/>
</dbReference>
<evidence type="ECO:0000313" key="2">
    <source>
        <dbReference type="Proteomes" id="UP000233375"/>
    </source>
</evidence>
<dbReference type="AlphaFoldDB" id="A0A2N0YYB2"/>
<evidence type="ECO:0000313" key="1">
    <source>
        <dbReference type="EMBL" id="PKG22242.1"/>
    </source>
</evidence>